<feature type="region of interest" description="Disordered" evidence="1">
    <location>
        <begin position="22"/>
        <end position="69"/>
    </location>
</feature>
<organism evidence="2 3">
    <name type="scientific">Gossypium tomentosum</name>
    <name type="common">Hawaiian cotton</name>
    <name type="synonym">Gossypium sandvicense</name>
    <dbReference type="NCBI Taxonomy" id="34277"/>
    <lineage>
        <taxon>Eukaryota</taxon>
        <taxon>Viridiplantae</taxon>
        <taxon>Streptophyta</taxon>
        <taxon>Embryophyta</taxon>
        <taxon>Tracheophyta</taxon>
        <taxon>Spermatophyta</taxon>
        <taxon>Magnoliopsida</taxon>
        <taxon>eudicotyledons</taxon>
        <taxon>Gunneridae</taxon>
        <taxon>Pentapetalae</taxon>
        <taxon>rosids</taxon>
        <taxon>malvids</taxon>
        <taxon>Malvales</taxon>
        <taxon>Malvaceae</taxon>
        <taxon>Malvoideae</taxon>
        <taxon>Gossypium</taxon>
    </lineage>
</organism>
<proteinExistence type="predicted"/>
<protein>
    <submittedName>
        <fullName evidence="2">Uncharacterized protein</fullName>
    </submittedName>
</protein>
<reference evidence="2 3" key="1">
    <citation type="submission" date="2019-07" db="EMBL/GenBank/DDBJ databases">
        <title>WGS assembly of Gossypium tomentosum.</title>
        <authorList>
            <person name="Chen Z.J."/>
            <person name="Sreedasyam A."/>
            <person name="Ando A."/>
            <person name="Song Q."/>
            <person name="De L."/>
            <person name="Hulse-Kemp A."/>
            <person name="Ding M."/>
            <person name="Ye W."/>
            <person name="Kirkbride R."/>
            <person name="Jenkins J."/>
            <person name="Plott C."/>
            <person name="Lovell J."/>
            <person name="Lin Y.-M."/>
            <person name="Vaughn R."/>
            <person name="Liu B."/>
            <person name="Li W."/>
            <person name="Simpson S."/>
            <person name="Scheffler B."/>
            <person name="Saski C."/>
            <person name="Grover C."/>
            <person name="Hu G."/>
            <person name="Conover J."/>
            <person name="Carlson J."/>
            <person name="Shu S."/>
            <person name="Boston L."/>
            <person name="Williams M."/>
            <person name="Peterson D."/>
            <person name="Mcgee K."/>
            <person name="Jones D."/>
            <person name="Wendel J."/>
            <person name="Stelly D."/>
            <person name="Grimwood J."/>
            <person name="Schmutz J."/>
        </authorList>
    </citation>
    <scope>NUCLEOTIDE SEQUENCE [LARGE SCALE GENOMIC DNA]</scope>
    <source>
        <strain evidence="2">7179.01</strain>
    </source>
</reference>
<name>A0A5D2J9D8_GOSTO</name>
<gene>
    <name evidence="2" type="ORF">ES332_D10G261300v1</name>
</gene>
<sequence length="69" mass="7484">MPKLARGSSTFGHLSLEMATSGIPTVERKHPGDRAVSDARGWGASMRRREGHVRRPRAAQGHGQKRAAP</sequence>
<dbReference type="AlphaFoldDB" id="A0A5D2J9D8"/>
<accession>A0A5D2J9D8</accession>
<evidence type="ECO:0000313" key="3">
    <source>
        <dbReference type="Proteomes" id="UP000322667"/>
    </source>
</evidence>
<keyword evidence="3" id="KW-1185">Reference proteome</keyword>
<evidence type="ECO:0000256" key="1">
    <source>
        <dbReference type="SAM" id="MobiDB-lite"/>
    </source>
</evidence>
<dbReference type="Proteomes" id="UP000322667">
    <property type="component" value="Chromosome D10"/>
</dbReference>
<feature type="compositionally biased region" description="Basic residues" evidence="1">
    <location>
        <begin position="49"/>
        <end position="69"/>
    </location>
</feature>
<evidence type="ECO:0000313" key="2">
    <source>
        <dbReference type="EMBL" id="TYH51270.1"/>
    </source>
</evidence>
<dbReference type="EMBL" id="CM017632">
    <property type="protein sequence ID" value="TYH51270.1"/>
    <property type="molecule type" value="Genomic_DNA"/>
</dbReference>
<feature type="compositionally biased region" description="Basic and acidic residues" evidence="1">
    <location>
        <begin position="26"/>
        <end position="37"/>
    </location>
</feature>